<gene>
    <name evidence="11" type="ORF">EW146_g1211</name>
</gene>
<dbReference type="GO" id="GO:0005886">
    <property type="term" value="C:plasma membrane"/>
    <property type="evidence" value="ECO:0007669"/>
    <property type="project" value="InterPro"/>
</dbReference>
<evidence type="ECO:0000256" key="6">
    <source>
        <dbReference type="ARBA" id="ARBA00022989"/>
    </source>
</evidence>
<proteinExistence type="inferred from homology"/>
<dbReference type="PANTHER" id="PTHR31611:SF0">
    <property type="entry name" value="HIGH-AFFINITY NICKEL TRANSPORT PROTEIN NIC1"/>
    <property type="match status" value="1"/>
</dbReference>
<dbReference type="OrthoDB" id="1077582at2759"/>
<evidence type="ECO:0000313" key="11">
    <source>
        <dbReference type="EMBL" id="THH20116.1"/>
    </source>
</evidence>
<evidence type="ECO:0000256" key="8">
    <source>
        <dbReference type="SAM" id="MobiDB-lite"/>
    </source>
</evidence>
<evidence type="ECO:0000256" key="7">
    <source>
        <dbReference type="ARBA" id="ARBA00023136"/>
    </source>
</evidence>
<keyword evidence="3" id="KW-0813">Transport</keyword>
<accession>A0A4S4M4K6</accession>
<protein>
    <recommendedName>
        <fullName evidence="10">Wax synthase domain-containing protein</fullName>
    </recommendedName>
</protein>
<evidence type="ECO:0000256" key="3">
    <source>
        <dbReference type="ARBA" id="ARBA00022448"/>
    </source>
</evidence>
<feature type="region of interest" description="Disordered" evidence="8">
    <location>
        <begin position="644"/>
        <end position="680"/>
    </location>
</feature>
<evidence type="ECO:0000256" key="5">
    <source>
        <dbReference type="ARBA" id="ARBA00022692"/>
    </source>
</evidence>
<feature type="transmembrane region" description="Helical" evidence="9">
    <location>
        <begin position="21"/>
        <end position="48"/>
    </location>
</feature>
<comment type="similarity">
    <text evidence="2">Belongs to the NiCoT transporter (TC 2.A.52) family.</text>
</comment>
<evidence type="ECO:0000256" key="9">
    <source>
        <dbReference type="SAM" id="Phobius"/>
    </source>
</evidence>
<feature type="transmembrane region" description="Helical" evidence="9">
    <location>
        <begin position="158"/>
        <end position="180"/>
    </location>
</feature>
<comment type="caution">
    <text evidence="11">The sequence shown here is derived from an EMBL/GenBank/DDBJ whole genome shotgun (WGS) entry which is preliminary data.</text>
</comment>
<dbReference type="InterPro" id="IPR032805">
    <property type="entry name" value="Wax_synthase_dom"/>
</dbReference>
<keyword evidence="5 9" id="KW-0812">Transmembrane</keyword>
<comment type="subcellular location">
    <subcellularLocation>
        <location evidence="1">Endomembrane system</location>
        <topology evidence="1">Multi-pass membrane protein</topology>
    </subcellularLocation>
</comment>
<evidence type="ECO:0000256" key="1">
    <source>
        <dbReference type="ARBA" id="ARBA00004127"/>
    </source>
</evidence>
<keyword evidence="12" id="KW-1185">Reference proteome</keyword>
<dbReference type="Pfam" id="PF03824">
    <property type="entry name" value="NicO"/>
    <property type="match status" value="1"/>
</dbReference>
<keyword evidence="4" id="KW-0533">Nickel</keyword>
<dbReference type="Proteomes" id="UP000310158">
    <property type="component" value="Unassembled WGS sequence"/>
</dbReference>
<feature type="transmembrane region" description="Helical" evidence="9">
    <location>
        <begin position="767"/>
        <end position="795"/>
    </location>
</feature>
<dbReference type="AlphaFoldDB" id="A0A4S4M4K6"/>
<evidence type="ECO:0000256" key="2">
    <source>
        <dbReference type="ARBA" id="ARBA00010892"/>
    </source>
</evidence>
<keyword evidence="6 9" id="KW-1133">Transmembrane helix</keyword>
<feature type="transmembrane region" description="Helical" evidence="9">
    <location>
        <begin position="412"/>
        <end position="439"/>
    </location>
</feature>
<feature type="transmembrane region" description="Helical" evidence="9">
    <location>
        <begin position="899"/>
        <end position="920"/>
    </location>
</feature>
<feature type="transmembrane region" description="Helical" evidence="9">
    <location>
        <begin position="115"/>
        <end position="138"/>
    </location>
</feature>
<feature type="transmembrane region" description="Helical" evidence="9">
    <location>
        <begin position="554"/>
        <end position="572"/>
    </location>
</feature>
<dbReference type="GO" id="GO:0012505">
    <property type="term" value="C:endomembrane system"/>
    <property type="evidence" value="ECO:0007669"/>
    <property type="project" value="UniProtKB-SubCell"/>
</dbReference>
<feature type="transmembrane region" description="Helical" evidence="9">
    <location>
        <begin position="238"/>
        <end position="261"/>
    </location>
</feature>
<evidence type="ECO:0000313" key="12">
    <source>
        <dbReference type="Proteomes" id="UP000310158"/>
    </source>
</evidence>
<reference evidence="11 12" key="1">
    <citation type="submission" date="2019-02" db="EMBL/GenBank/DDBJ databases">
        <title>Genome sequencing of the rare red list fungi Bondarzewia mesenterica.</title>
        <authorList>
            <person name="Buettner E."/>
            <person name="Kellner H."/>
        </authorList>
    </citation>
    <scope>NUCLEOTIDE SEQUENCE [LARGE SCALE GENOMIC DNA]</scope>
    <source>
        <strain evidence="11 12">DSM 108281</strain>
    </source>
</reference>
<name>A0A4S4M4K6_9AGAM</name>
<dbReference type="PANTHER" id="PTHR31611">
    <property type="entry name" value="HIGH-AFFINITY NICKEL TRANSPORT PROTEIN NIC1"/>
    <property type="match status" value="1"/>
</dbReference>
<dbReference type="InterPro" id="IPR011541">
    <property type="entry name" value="Ni/Co_transpt_high_affinity"/>
</dbReference>
<feature type="transmembrane region" description="Helical" evidence="9">
    <location>
        <begin position="54"/>
        <end position="72"/>
    </location>
</feature>
<feature type="transmembrane region" description="Helical" evidence="9">
    <location>
        <begin position="475"/>
        <end position="496"/>
    </location>
</feature>
<sequence length="957" mass="105039">MRGLFHYPYPTLTRRRSRLTLLGRSTLLLASELLANAACWIVTGILFGRDASRQPILSLALLAWASIISHAIHHTKQLIPPFPLILNFIGLSNQFSISAIDNATRGLISLGQLPVTCGLFFSLGHSTIVIVVNVAIAISTDIADKIGGVGMVGGIVGSSVSATFLFIVGLANSIILYRALKKRRQNKKRRAEQLARGEAPNNMDDIVEDEDKYNRTIMMRILGPIVKFVDRPWKMYPVGVLFGFGFDTASSIALLAVSAVAKKRSRWEGHSIRRYRNPTYNDAKLLFTAGMTLLDSTDSILMLYSYSGFPERSFALFETIPEEPQNETIAAQAAAADIDAVAVTAARAPSAVDIEQRVFPPTHGQVIKPTEMTSSPEDGASQASLVGKNIDVNVREVEEIVKRDMRVKRNMISGLSIILTFMSILVAFCISLITIMGLIGDNCAQCQAAANAEDGGGLAGRWWRFWAKANDNSGYIGAAIVGAFLLVVGSCARARVGKLLPSSYFKTSTEGKSRGQRIQLAKTAENMTAYYGAIQAFRTIIPEPKDRVVMTWQIIPHTLSYFIPFAFMAYLARRPGTYTIRLLMLPSLISLTLHCAFGYTWQDPRLNVYNWGAGTSLLVDPMSHSHHKSRTGAQRCYLWASANSGPWRSPPSLRRRARTPPETRPRCTAPATASSLSGSKTPWNSCSPFAGSDGSTDAASTSPPHTRPLARGPFIRATICSLLTNFLALDLLEALMKRVPGVGDVFGGSIFLAFLPPVQRYALSTAIHFMTGCALLSGFQMVYDIFTLIAVALFGHSPSAWPPLMDNPWISTSLHEFWSKRWHQTLRQTFLVYGGIPGRAIAGDLGLLLGTFIASGLYHECSIYVMGRGWDSRVPLFFLMQAGALIGEKVWRQVTGRRVGGFFGLLWVYFNIMVVAQPLIDAWHSRGLAGGMIIPPPISPSRRLLFPAIQYLTGWQF</sequence>
<organism evidence="11 12">
    <name type="scientific">Bondarzewia mesenterica</name>
    <dbReference type="NCBI Taxonomy" id="1095465"/>
    <lineage>
        <taxon>Eukaryota</taxon>
        <taxon>Fungi</taxon>
        <taxon>Dikarya</taxon>
        <taxon>Basidiomycota</taxon>
        <taxon>Agaricomycotina</taxon>
        <taxon>Agaricomycetes</taxon>
        <taxon>Russulales</taxon>
        <taxon>Bondarzewiaceae</taxon>
        <taxon>Bondarzewia</taxon>
    </lineage>
</organism>
<dbReference type="Pfam" id="PF13813">
    <property type="entry name" value="MBOAT_2"/>
    <property type="match status" value="1"/>
</dbReference>
<keyword evidence="7 9" id="KW-0472">Membrane</keyword>
<evidence type="ECO:0000259" key="10">
    <source>
        <dbReference type="Pfam" id="PF13813"/>
    </source>
</evidence>
<dbReference type="GO" id="GO:0015099">
    <property type="term" value="F:nickel cation transmembrane transporter activity"/>
    <property type="evidence" value="ECO:0007669"/>
    <property type="project" value="InterPro"/>
</dbReference>
<evidence type="ECO:0000256" key="4">
    <source>
        <dbReference type="ARBA" id="ARBA00022596"/>
    </source>
</evidence>
<dbReference type="EMBL" id="SGPL01000029">
    <property type="protein sequence ID" value="THH20116.1"/>
    <property type="molecule type" value="Genomic_DNA"/>
</dbReference>
<feature type="transmembrane region" description="Helical" evidence="9">
    <location>
        <begin position="840"/>
        <end position="858"/>
    </location>
</feature>
<dbReference type="InterPro" id="IPR004688">
    <property type="entry name" value="Ni/Co_transpt"/>
</dbReference>
<feature type="domain" description="Wax synthase" evidence="10">
    <location>
        <begin position="801"/>
        <end position="879"/>
    </location>
</feature>